<accession>A0AAU7CSB9</accession>
<dbReference type="RefSeq" id="WP_406701201.1">
    <property type="nucleotide sequence ID" value="NZ_CP155447.1"/>
</dbReference>
<evidence type="ECO:0000259" key="1">
    <source>
        <dbReference type="Pfam" id="PF12697"/>
    </source>
</evidence>
<dbReference type="AlphaFoldDB" id="A0AAU7CSB9"/>
<dbReference type="InterPro" id="IPR029058">
    <property type="entry name" value="AB_hydrolase_fold"/>
</dbReference>
<dbReference type="Gene3D" id="3.40.50.1820">
    <property type="entry name" value="alpha/beta hydrolase"/>
    <property type="match status" value="1"/>
</dbReference>
<name>A0AAU7CSB9_9BACT</name>
<proteinExistence type="predicted"/>
<sequence>MEFRSTRYVLRLITAKPVRRGARILAVAVVIWLVVSLVVAHQLTRRRRAPFAEPAPNVAWGKFESPRLSTRDGQKLGAWYAEGTGEAPSVLLLHGNGGRRRNCLTRAEVLAAEGCSVLLISLRAHGDSTGEFNDIGLSARHDVVAGVDFLERRRPGRPVIVLGTSMGAAAAVFASGELAHRVRGYILESPYEHLRRAVRNRTQNALPPLLEWVAYQGLSIAALLVLPDLDAISPVDAIQGIPSDVPVLILAGEADRKARPHEAKALHQRVKSHGRLIFFEKAGHLNFLETDLNRYRRSLLEFVRSLKPRTTSSSAPRLERILPGPEVGSFPHGRKRIRSEARVALASTDRTIRRGEVIHADLAGDGRPLR</sequence>
<dbReference type="PANTHER" id="PTHR12277:SF79">
    <property type="entry name" value="XAA-PRO DIPEPTIDYL-PEPTIDASE-RELATED"/>
    <property type="match status" value="1"/>
</dbReference>
<dbReference type="Pfam" id="PF12697">
    <property type="entry name" value="Abhydrolase_6"/>
    <property type="match status" value="1"/>
</dbReference>
<dbReference type="InterPro" id="IPR000073">
    <property type="entry name" value="AB_hydrolase_1"/>
</dbReference>
<dbReference type="EMBL" id="CP155447">
    <property type="protein sequence ID" value="XBH08359.1"/>
    <property type="molecule type" value="Genomic_DNA"/>
</dbReference>
<dbReference type="PANTHER" id="PTHR12277">
    <property type="entry name" value="ALPHA/BETA HYDROLASE DOMAIN-CONTAINING PROTEIN"/>
    <property type="match status" value="1"/>
</dbReference>
<keyword evidence="2" id="KW-0378">Hydrolase</keyword>
<dbReference type="SUPFAM" id="SSF53474">
    <property type="entry name" value="alpha/beta-Hydrolases"/>
    <property type="match status" value="1"/>
</dbReference>
<evidence type="ECO:0000313" key="2">
    <source>
        <dbReference type="EMBL" id="XBH08359.1"/>
    </source>
</evidence>
<dbReference type="GO" id="GO:0016787">
    <property type="term" value="F:hydrolase activity"/>
    <property type="evidence" value="ECO:0007669"/>
    <property type="project" value="UniProtKB-KW"/>
</dbReference>
<gene>
    <name evidence="2" type="ORF">V5E97_22885</name>
</gene>
<reference evidence="2" key="1">
    <citation type="submission" date="2024-05" db="EMBL/GenBank/DDBJ databases">
        <title>Planctomycetes of the genus Singulisphaera possess chitinolytic capabilities.</title>
        <authorList>
            <person name="Ivanova A."/>
        </authorList>
    </citation>
    <scope>NUCLEOTIDE SEQUENCE</scope>
    <source>
        <strain evidence="2">Ch08T</strain>
    </source>
</reference>
<organism evidence="2">
    <name type="scientific">Singulisphaera sp. Ch08</name>
    <dbReference type="NCBI Taxonomy" id="3120278"/>
    <lineage>
        <taxon>Bacteria</taxon>
        <taxon>Pseudomonadati</taxon>
        <taxon>Planctomycetota</taxon>
        <taxon>Planctomycetia</taxon>
        <taxon>Isosphaerales</taxon>
        <taxon>Isosphaeraceae</taxon>
        <taxon>Singulisphaera</taxon>
    </lineage>
</organism>
<protein>
    <submittedName>
        <fullName evidence="2">Alpha/beta fold hydrolase</fullName>
    </submittedName>
</protein>
<feature type="domain" description="AB hydrolase-1" evidence="1">
    <location>
        <begin position="90"/>
        <end position="289"/>
    </location>
</feature>